<dbReference type="EMBL" id="CP117522">
    <property type="protein sequence ID" value="WNE95223.1"/>
    <property type="molecule type" value="Genomic_DNA"/>
</dbReference>
<evidence type="ECO:0000259" key="1">
    <source>
        <dbReference type="Pfam" id="PF07110"/>
    </source>
</evidence>
<dbReference type="InterPro" id="IPR011008">
    <property type="entry name" value="Dimeric_a/b-barrel"/>
</dbReference>
<name>A0ABY9UUU5_9ACTN</name>
<organism evidence="2 3">
    <name type="scientific">Streptomyces luomodiensis</name>
    <dbReference type="NCBI Taxonomy" id="3026192"/>
    <lineage>
        <taxon>Bacteria</taxon>
        <taxon>Bacillati</taxon>
        <taxon>Actinomycetota</taxon>
        <taxon>Actinomycetes</taxon>
        <taxon>Kitasatosporales</taxon>
        <taxon>Streptomycetaceae</taxon>
        <taxon>Streptomyces</taxon>
    </lineage>
</organism>
<dbReference type="NCBIfam" id="TIGR02118">
    <property type="entry name" value="EthD family reductase"/>
    <property type="match status" value="1"/>
</dbReference>
<dbReference type="Pfam" id="PF07110">
    <property type="entry name" value="EthD"/>
    <property type="match status" value="1"/>
</dbReference>
<evidence type="ECO:0000313" key="2">
    <source>
        <dbReference type="EMBL" id="WNE95223.1"/>
    </source>
</evidence>
<evidence type="ECO:0000313" key="3">
    <source>
        <dbReference type="Proteomes" id="UP001305606"/>
    </source>
</evidence>
<dbReference type="RefSeq" id="WP_311034577.1">
    <property type="nucleotide sequence ID" value="NZ_CP117522.1"/>
</dbReference>
<dbReference type="InterPro" id="IPR009799">
    <property type="entry name" value="EthD_dom"/>
</dbReference>
<accession>A0ABY9UUU5</accession>
<gene>
    <name evidence="2" type="ORF">PS467_07600</name>
</gene>
<keyword evidence="3" id="KW-1185">Reference proteome</keyword>
<dbReference type="Proteomes" id="UP001305606">
    <property type="component" value="Chromosome"/>
</dbReference>
<proteinExistence type="predicted"/>
<dbReference type="SUPFAM" id="SSF54909">
    <property type="entry name" value="Dimeric alpha+beta barrel"/>
    <property type="match status" value="1"/>
</dbReference>
<reference evidence="2 3" key="1">
    <citation type="submission" date="2023-02" db="EMBL/GenBank/DDBJ databases">
        <title>Streptomyces sp. SCA4-21 with antifungal activity against Fusarium oxysporum f. sp. cubense, Streptomyces sp. SCA2-17 with antifungal activity against Fusarium oxysporum f. sp. cubense.</title>
        <authorList>
            <person name="Qi D."/>
        </authorList>
    </citation>
    <scope>NUCLEOTIDE SEQUENCE [LARGE SCALE GENOMIC DNA]</scope>
    <source>
        <strain evidence="2 3">SCA4-21</strain>
    </source>
</reference>
<dbReference type="Gene3D" id="3.30.70.100">
    <property type="match status" value="1"/>
</dbReference>
<sequence length="113" mass="13103">MIKLAFMINRIDGMTFEEFVEHHRNRHAPLFTSIPEARQYVKKYTVSHPVPADGYPRPAYDGLTEIWFDSWADHDAFFASENYRELVHPDEGRFIDMSSVAVLVAEETVVLQS</sequence>
<protein>
    <submittedName>
        <fullName evidence="2">EthD domain-containing protein</fullName>
    </submittedName>
</protein>
<feature type="domain" description="EthD" evidence="1">
    <location>
        <begin position="12"/>
        <end position="98"/>
    </location>
</feature>